<dbReference type="SUPFAM" id="SSF55257">
    <property type="entry name" value="RBP11-like subunits of RNA polymerase"/>
    <property type="match status" value="1"/>
</dbReference>
<protein>
    <recommendedName>
        <fullName evidence="4">DNA-directed RNA polymerase RpoA/D/Rpb3-type domain-containing protein</fullName>
    </recommendedName>
</protein>
<comment type="caution">
    <text evidence="5">The sequence shown here is derived from an EMBL/GenBank/DDBJ whole genome shotgun (WGS) entry which is preliminary data.</text>
</comment>
<keyword evidence="6" id="KW-1185">Reference proteome</keyword>
<dbReference type="SUPFAM" id="SSF56553">
    <property type="entry name" value="Insert subdomain of RNA polymerase alpha subunit"/>
    <property type="match status" value="1"/>
</dbReference>
<dbReference type="InterPro" id="IPR011263">
    <property type="entry name" value="DNA-dir_RNA_pol_RpoA/D/Rpb3"/>
</dbReference>
<proteinExistence type="inferred from homology"/>
<dbReference type="InterPro" id="IPR050518">
    <property type="entry name" value="Rpo3/RPB3_RNA_Pol_subunit"/>
</dbReference>
<dbReference type="Gene3D" id="2.170.120.12">
    <property type="entry name" value="DNA-directed RNA polymerase, insert domain"/>
    <property type="match status" value="1"/>
</dbReference>
<accession>A0ABR3IUX8</accession>
<name>A0ABR3IUX8_9AGAR</name>
<dbReference type="InterPro" id="IPR036643">
    <property type="entry name" value="RNApol_insert_sf"/>
</dbReference>
<evidence type="ECO:0000256" key="3">
    <source>
        <dbReference type="ARBA" id="ARBA00025804"/>
    </source>
</evidence>
<dbReference type="SMART" id="SM00662">
    <property type="entry name" value="RPOLD"/>
    <property type="match status" value="1"/>
</dbReference>
<dbReference type="CDD" id="cd07032">
    <property type="entry name" value="RNAP_I_II_AC40"/>
    <property type="match status" value="1"/>
</dbReference>
<comment type="similarity">
    <text evidence="3">Belongs to the archaeal Rpo3/eukaryotic RPB3 RNA polymerase subunit family.</text>
</comment>
<dbReference type="Pfam" id="PF01193">
    <property type="entry name" value="RNA_pol_L"/>
    <property type="match status" value="1"/>
</dbReference>
<feature type="domain" description="DNA-directed RNA polymerase RpoA/D/Rpb3-type" evidence="4">
    <location>
        <begin position="45"/>
        <end position="321"/>
    </location>
</feature>
<dbReference type="Gene3D" id="3.30.1360.10">
    <property type="entry name" value="RNA polymerase, RBP11-like subunit"/>
    <property type="match status" value="1"/>
</dbReference>
<evidence type="ECO:0000256" key="2">
    <source>
        <dbReference type="ARBA" id="ARBA00023163"/>
    </source>
</evidence>
<dbReference type="Pfam" id="PF01000">
    <property type="entry name" value="RNA_pol_A_bac"/>
    <property type="match status" value="1"/>
</dbReference>
<dbReference type="PANTHER" id="PTHR11800:SF13">
    <property type="entry name" value="DNA-DIRECTED RNA POLYMERASES I AND III SUBUNIT RPAC1"/>
    <property type="match status" value="1"/>
</dbReference>
<evidence type="ECO:0000313" key="5">
    <source>
        <dbReference type="EMBL" id="KAL0947087.1"/>
    </source>
</evidence>
<dbReference type="InterPro" id="IPR033901">
    <property type="entry name" value="RNAPI/III_AC40"/>
</dbReference>
<keyword evidence="2" id="KW-0804">Transcription</keyword>
<dbReference type="InterPro" id="IPR022842">
    <property type="entry name" value="RNAP_Rpo3/Rpb3/RPAC1"/>
</dbReference>
<organism evidence="5 6">
    <name type="scientific">Hohenbuehelia grisea</name>
    <dbReference type="NCBI Taxonomy" id="104357"/>
    <lineage>
        <taxon>Eukaryota</taxon>
        <taxon>Fungi</taxon>
        <taxon>Dikarya</taxon>
        <taxon>Basidiomycota</taxon>
        <taxon>Agaricomycotina</taxon>
        <taxon>Agaricomycetes</taxon>
        <taxon>Agaricomycetidae</taxon>
        <taxon>Agaricales</taxon>
        <taxon>Pleurotineae</taxon>
        <taxon>Pleurotaceae</taxon>
        <taxon>Hohenbuehelia</taxon>
    </lineage>
</organism>
<dbReference type="HAMAP" id="MF_00320">
    <property type="entry name" value="RNApol_arch_Rpo3"/>
    <property type="match status" value="1"/>
</dbReference>
<dbReference type="PANTHER" id="PTHR11800">
    <property type="entry name" value="DNA-DIRECTED RNA POLYMERASE"/>
    <property type="match status" value="1"/>
</dbReference>
<evidence type="ECO:0000313" key="6">
    <source>
        <dbReference type="Proteomes" id="UP001556367"/>
    </source>
</evidence>
<reference evidence="6" key="1">
    <citation type="submission" date="2024-06" db="EMBL/GenBank/DDBJ databases">
        <title>Multi-omics analyses provide insights into the biosynthesis of the anticancer antibiotic pleurotin in Hohenbuehelia grisea.</title>
        <authorList>
            <person name="Weaver J.A."/>
            <person name="Alberti F."/>
        </authorList>
    </citation>
    <scope>NUCLEOTIDE SEQUENCE [LARGE SCALE GENOMIC DNA]</scope>
    <source>
        <strain evidence="6">T-177</strain>
    </source>
</reference>
<dbReference type="Proteomes" id="UP001556367">
    <property type="component" value="Unassembled WGS sequence"/>
</dbReference>
<keyword evidence="1" id="KW-0240">DNA-directed RNA polymerase</keyword>
<evidence type="ECO:0000259" key="4">
    <source>
        <dbReference type="SMART" id="SM00662"/>
    </source>
</evidence>
<gene>
    <name evidence="5" type="ORF">HGRIS_013228</name>
</gene>
<dbReference type="EMBL" id="JASNQZ010000015">
    <property type="protein sequence ID" value="KAL0947087.1"/>
    <property type="molecule type" value="Genomic_DNA"/>
</dbReference>
<evidence type="ECO:0000256" key="1">
    <source>
        <dbReference type="ARBA" id="ARBA00022478"/>
    </source>
</evidence>
<sequence>MPLPSIRMPALTAENQSVDDSSETWDLENFRERLTVQVQRLSNRSIEFDLVGVDASIANALRRVMMAEVPTTAVENVFIFTNTSVIADEVLSHRMGMIPLNIDPALMTMRSEELTDRDTVVFRVDIECRRNYDAPEGSTKDSELYINHELLSSHLTWIPQGEQATVFRDKSPAPTNPNIVLAKLRPGQEIRMDLHVAKGYGQDHAKFSPVATASYRILPSITLNPQKPVPPELALKFQRCFSPGVIHVDPVTKAVSVKDARKDTVSREALRHPEFNGRFTQGRVKNHFLFNVESEGPYAPERLLIEALICMRQKIAAIKEAAVALLDEDVEMAES</sequence>
<dbReference type="InterPro" id="IPR011262">
    <property type="entry name" value="DNA-dir_RNA_pol_insert"/>
</dbReference>
<dbReference type="InterPro" id="IPR036603">
    <property type="entry name" value="RBP11-like"/>
</dbReference>